<name>A0ABN9RL55_9DINO</name>
<organism evidence="1 2">
    <name type="scientific">Prorocentrum cordatum</name>
    <dbReference type="NCBI Taxonomy" id="2364126"/>
    <lineage>
        <taxon>Eukaryota</taxon>
        <taxon>Sar</taxon>
        <taxon>Alveolata</taxon>
        <taxon>Dinophyceae</taxon>
        <taxon>Prorocentrales</taxon>
        <taxon>Prorocentraceae</taxon>
        <taxon>Prorocentrum</taxon>
    </lineage>
</organism>
<protein>
    <submittedName>
        <fullName evidence="1">Uncharacterized protein</fullName>
    </submittedName>
</protein>
<evidence type="ECO:0000313" key="1">
    <source>
        <dbReference type="EMBL" id="CAK0819657.1"/>
    </source>
</evidence>
<dbReference type="EMBL" id="CAUYUJ010007125">
    <property type="protein sequence ID" value="CAK0819657.1"/>
    <property type="molecule type" value="Genomic_DNA"/>
</dbReference>
<evidence type="ECO:0000313" key="2">
    <source>
        <dbReference type="Proteomes" id="UP001189429"/>
    </source>
</evidence>
<comment type="caution">
    <text evidence="1">The sequence shown here is derived from an EMBL/GenBank/DDBJ whole genome shotgun (WGS) entry which is preliminary data.</text>
</comment>
<gene>
    <name evidence="1" type="ORF">PCOR1329_LOCUS21599</name>
</gene>
<proteinExistence type="predicted"/>
<sequence length="152" mass="17199">MELIRPGAIMAPPPNPFVRRNYQYWNYNAAKVLQGGMWFSLTKEGEGVYWRNPTIIKTITAECQGRYLTHVVQKRGEPCFSRCPQPENQTSMCWIECFFDVTLGKGANQSTHLSGGMTADEIADAWARGFEPENIEGGCPPLYPNGFREFVI</sequence>
<accession>A0ABN9RL55</accession>
<reference evidence="1" key="1">
    <citation type="submission" date="2023-10" db="EMBL/GenBank/DDBJ databases">
        <authorList>
            <person name="Chen Y."/>
            <person name="Shah S."/>
            <person name="Dougan E. K."/>
            <person name="Thang M."/>
            <person name="Chan C."/>
        </authorList>
    </citation>
    <scope>NUCLEOTIDE SEQUENCE [LARGE SCALE GENOMIC DNA]</scope>
</reference>
<keyword evidence="2" id="KW-1185">Reference proteome</keyword>
<dbReference type="Proteomes" id="UP001189429">
    <property type="component" value="Unassembled WGS sequence"/>
</dbReference>